<dbReference type="EMBL" id="NIBQ01000003">
    <property type="protein sequence ID" value="OUZ30359.1"/>
    <property type="molecule type" value="Genomic_DNA"/>
</dbReference>
<dbReference type="EMBL" id="CP147246">
    <property type="protein sequence ID" value="WYJ94455.1"/>
    <property type="molecule type" value="Genomic_DNA"/>
</dbReference>
<keyword evidence="3" id="KW-1185">Reference proteome</keyword>
<sequence length="45" mass="5477">MIIEVTFRTISAKKGYKRLRLYEALATWKEAIEMDEKIRELEWNC</sequence>
<name>A0A200J0I7_9ENTE</name>
<evidence type="ECO:0000313" key="1">
    <source>
        <dbReference type="EMBL" id="OUZ30359.1"/>
    </source>
</evidence>
<proteinExistence type="predicted"/>
<gene>
    <name evidence="2" type="ORF">A5889_001968</name>
    <name evidence="1" type="ORF">A5889_002647</name>
</gene>
<reference evidence="1" key="1">
    <citation type="submission" date="2017-05" db="EMBL/GenBank/DDBJ databases">
        <title>The Genome Sequence of Enterococcus sp. 9D6_DIV0238.</title>
        <authorList>
            <consortium name="The Broad Institute Genomics Platform"/>
            <consortium name="The Broad Institute Genomic Center for Infectious Diseases"/>
            <person name="Earl A."/>
            <person name="Manson A."/>
            <person name="Schwartman J."/>
            <person name="Gilmore M."/>
            <person name="Abouelleil A."/>
            <person name="Cao P."/>
            <person name="Chapman S."/>
            <person name="Cusick C."/>
            <person name="Shea T."/>
            <person name="Young S."/>
            <person name="Neafsey D."/>
            <person name="Nusbaum C."/>
            <person name="Birren B."/>
        </authorList>
    </citation>
    <scope>NUCLEOTIDE SEQUENCE [LARGE SCALE GENOMIC DNA]</scope>
    <source>
        <strain evidence="1">9D6_DIV0238</strain>
    </source>
</reference>
<dbReference type="RefSeq" id="WP_176372873.1">
    <property type="nucleotide sequence ID" value="NZ_CP147246.1"/>
</dbReference>
<protein>
    <submittedName>
        <fullName evidence="1">Uncharacterized protein</fullName>
    </submittedName>
</protein>
<accession>A0A200J0I7</accession>
<reference evidence="2" key="3">
    <citation type="submission" date="2024-03" db="EMBL/GenBank/DDBJ databases">
        <title>The Genome Sequence of Enterococcus sp. DIV0238c.</title>
        <authorList>
            <consortium name="The Broad Institute Genomics Platform"/>
            <consortium name="The Broad Institute Microbial Omics Core"/>
            <consortium name="The Broad Institute Genomic Center for Infectious Diseases"/>
            <person name="Earl A."/>
            <person name="Manson A."/>
            <person name="Gilmore M."/>
            <person name="Schwartman J."/>
            <person name="Shea T."/>
            <person name="Abouelleil A."/>
            <person name="Cao P."/>
            <person name="Chapman S."/>
            <person name="Cusick C."/>
            <person name="Young S."/>
            <person name="Neafsey D."/>
            <person name="Nusbaum C."/>
            <person name="Birren B."/>
        </authorList>
    </citation>
    <scope>NUCLEOTIDE SEQUENCE</scope>
    <source>
        <strain evidence="2">9D6_DIV0238</strain>
    </source>
</reference>
<reference evidence="2" key="2">
    <citation type="submission" date="2017-05" db="EMBL/GenBank/DDBJ databases">
        <authorList>
            <consortium name="The Broad Institute Genomics Platform"/>
            <consortium name="The Broad Institute Genomic Center for Infectious Diseases"/>
            <person name="Earl A."/>
            <person name="Manson A."/>
            <person name="Schwartman J."/>
            <person name="Gilmore M."/>
            <person name="Abouelleil A."/>
            <person name="Cao P."/>
            <person name="Chapman S."/>
            <person name="Cusick C."/>
            <person name="Shea T."/>
            <person name="Young S."/>
            <person name="Neafsey D."/>
            <person name="Nusbaum C."/>
            <person name="Birren B."/>
        </authorList>
    </citation>
    <scope>NUCLEOTIDE SEQUENCE</scope>
    <source>
        <strain evidence="2">9D6_DIV0238</strain>
    </source>
</reference>
<evidence type="ECO:0000313" key="3">
    <source>
        <dbReference type="Proteomes" id="UP000196151"/>
    </source>
</evidence>
<evidence type="ECO:0000313" key="2">
    <source>
        <dbReference type="EMBL" id="WYJ94455.1"/>
    </source>
</evidence>
<dbReference type="Proteomes" id="UP000196151">
    <property type="component" value="Chromosome"/>
</dbReference>
<dbReference type="AlphaFoldDB" id="A0A200J0I7"/>
<organism evidence="1">
    <name type="scientific">Candidatus Enterococcus dunnyi</name>
    <dbReference type="NCBI Taxonomy" id="1834192"/>
    <lineage>
        <taxon>Bacteria</taxon>
        <taxon>Bacillati</taxon>
        <taxon>Bacillota</taxon>
        <taxon>Bacilli</taxon>
        <taxon>Lactobacillales</taxon>
        <taxon>Enterococcaceae</taxon>
        <taxon>Enterococcus</taxon>
    </lineage>
</organism>